<keyword evidence="9" id="KW-1185">Reference proteome</keyword>
<evidence type="ECO:0000256" key="3">
    <source>
        <dbReference type="ARBA" id="ARBA00022692"/>
    </source>
</evidence>
<protein>
    <recommendedName>
        <fullName evidence="7">ABC-2 type transporter transmembrane domain-containing protein</fullName>
    </recommendedName>
</protein>
<feature type="transmembrane region" description="Helical" evidence="6">
    <location>
        <begin position="211"/>
        <end position="232"/>
    </location>
</feature>
<gene>
    <name evidence="8" type="ORF">CSX02_11675</name>
</gene>
<feature type="transmembrane region" description="Helical" evidence="6">
    <location>
        <begin position="253"/>
        <end position="282"/>
    </location>
</feature>
<evidence type="ECO:0000256" key="5">
    <source>
        <dbReference type="ARBA" id="ARBA00023136"/>
    </source>
</evidence>
<evidence type="ECO:0000259" key="7">
    <source>
        <dbReference type="Pfam" id="PF12698"/>
    </source>
</evidence>
<feature type="domain" description="ABC-2 type transporter transmembrane" evidence="7">
    <location>
        <begin position="26"/>
        <end position="394"/>
    </location>
</feature>
<keyword evidence="5 6" id="KW-0472">Membrane</keyword>
<feature type="transmembrane region" description="Helical" evidence="6">
    <location>
        <begin position="21"/>
        <end position="40"/>
    </location>
</feature>
<evidence type="ECO:0000313" key="8">
    <source>
        <dbReference type="EMBL" id="PHU36825.1"/>
    </source>
</evidence>
<reference evidence="8 9" key="2">
    <citation type="submission" date="2017-10" db="EMBL/GenBank/DDBJ databases">
        <authorList>
            <person name="Banno H."/>
            <person name="Chua N.-H."/>
        </authorList>
    </citation>
    <scope>NUCLEOTIDE SEQUENCE [LARGE SCALE GENOMIC DNA]</scope>
    <source>
        <strain evidence="8 9">JK623</strain>
    </source>
</reference>
<keyword evidence="3 6" id="KW-0812">Transmembrane</keyword>
<proteinExistence type="predicted"/>
<dbReference type="Proteomes" id="UP000224563">
    <property type="component" value="Unassembled WGS sequence"/>
</dbReference>
<evidence type="ECO:0000313" key="9">
    <source>
        <dbReference type="Proteomes" id="UP000224563"/>
    </source>
</evidence>
<accession>A0A2G3E0Z8</accession>
<dbReference type="Gene3D" id="3.40.1710.10">
    <property type="entry name" value="abc type-2 transporter like domain"/>
    <property type="match status" value="1"/>
</dbReference>
<dbReference type="GO" id="GO:0140359">
    <property type="term" value="F:ABC-type transporter activity"/>
    <property type="evidence" value="ECO:0007669"/>
    <property type="project" value="InterPro"/>
</dbReference>
<dbReference type="PANTHER" id="PTHR30294">
    <property type="entry name" value="MEMBRANE COMPONENT OF ABC TRANSPORTER YHHJ-RELATED"/>
    <property type="match status" value="1"/>
</dbReference>
<evidence type="ECO:0000256" key="6">
    <source>
        <dbReference type="SAM" id="Phobius"/>
    </source>
</evidence>
<dbReference type="InterPro" id="IPR051449">
    <property type="entry name" value="ABC-2_transporter_component"/>
</dbReference>
<sequence length="401" mass="44985">MKAVLNYFFLQLKRSLAAFSRMMGSVIVMIALSILLAWGVSRSFSNVQMLEQVTLAVVLSENEDETEMILDLISGMPSVESVCTFVYLPKEEAFEKLKRREIEAAIVLPENFYDDVNHGTNTPLTIYFSADVDLDTSMFKELLYDGVSFVRVTESAIYSVVDMRDLYELKMSKKDTYAFLSEFYLWHVFGRGEAFQNHVLSATGEVNLVQYYITVGVFLFLLLGSLTFGFLYKEEEQILYKKLRLMGIGSSAVAGSRVIIMSVYAYVAMLLTWIVGIITGIVREKSLFSGSVLVPILLILPAFAMAAFCNLIYSLAKNQTQGMLITLAVNAFMLICAGGLLPLSYFPKGIRMIGEVLPLRLWMESLQRIYFGKSLGAYVWIAVALGIVCYGISIVITEHKK</sequence>
<feature type="transmembrane region" description="Helical" evidence="6">
    <location>
        <begin position="324"/>
        <end position="346"/>
    </location>
</feature>
<name>A0A2G3E0Z8_9FIRM</name>
<evidence type="ECO:0000256" key="4">
    <source>
        <dbReference type="ARBA" id="ARBA00022989"/>
    </source>
</evidence>
<comment type="caution">
    <text evidence="8">The sequence shown here is derived from an EMBL/GenBank/DDBJ whole genome shotgun (WGS) entry which is preliminary data.</text>
</comment>
<dbReference type="PANTHER" id="PTHR30294:SF29">
    <property type="entry name" value="MULTIDRUG ABC TRANSPORTER PERMEASE YBHS-RELATED"/>
    <property type="match status" value="1"/>
</dbReference>
<dbReference type="AlphaFoldDB" id="A0A2G3E0Z8"/>
<dbReference type="EMBL" id="PDYG01000123">
    <property type="protein sequence ID" value="PHU36825.1"/>
    <property type="molecule type" value="Genomic_DNA"/>
</dbReference>
<dbReference type="Pfam" id="PF12698">
    <property type="entry name" value="ABC2_membrane_3"/>
    <property type="match status" value="1"/>
</dbReference>
<evidence type="ECO:0000256" key="1">
    <source>
        <dbReference type="ARBA" id="ARBA00004651"/>
    </source>
</evidence>
<dbReference type="InterPro" id="IPR013525">
    <property type="entry name" value="ABC2_TM"/>
</dbReference>
<dbReference type="RefSeq" id="WP_099386800.1">
    <property type="nucleotide sequence ID" value="NZ_JANSWH010000061.1"/>
</dbReference>
<feature type="transmembrane region" description="Helical" evidence="6">
    <location>
        <begin position="377"/>
        <end position="396"/>
    </location>
</feature>
<feature type="transmembrane region" description="Helical" evidence="6">
    <location>
        <begin position="288"/>
        <end position="312"/>
    </location>
</feature>
<evidence type="ECO:0000256" key="2">
    <source>
        <dbReference type="ARBA" id="ARBA00022475"/>
    </source>
</evidence>
<keyword evidence="2" id="KW-1003">Cell membrane</keyword>
<reference evidence="8 9" key="1">
    <citation type="submission" date="2017-10" db="EMBL/GenBank/DDBJ databases">
        <title>Resolving the taxonomy of Roseburia spp., Eubacterium rectale and Agathobacter spp. through phylogenomic analysis.</title>
        <authorList>
            <person name="Sheridan P.O."/>
            <person name="Walker A.W."/>
            <person name="Duncan S.H."/>
            <person name="Scott K.P."/>
            <person name="Toole P.W.O."/>
            <person name="Luis P."/>
            <person name="Flint H.J."/>
        </authorList>
    </citation>
    <scope>NUCLEOTIDE SEQUENCE [LARGE SCALE GENOMIC DNA]</scope>
    <source>
        <strain evidence="8 9">JK623</strain>
    </source>
</reference>
<dbReference type="GO" id="GO:0005886">
    <property type="term" value="C:plasma membrane"/>
    <property type="evidence" value="ECO:0007669"/>
    <property type="project" value="UniProtKB-SubCell"/>
</dbReference>
<organism evidence="8 9">
    <name type="scientific">Agathobacter ruminis</name>
    <dbReference type="NCBI Taxonomy" id="1712665"/>
    <lineage>
        <taxon>Bacteria</taxon>
        <taxon>Bacillati</taxon>
        <taxon>Bacillota</taxon>
        <taxon>Clostridia</taxon>
        <taxon>Lachnospirales</taxon>
        <taxon>Lachnospiraceae</taxon>
        <taxon>Agathobacter</taxon>
    </lineage>
</organism>
<comment type="subcellular location">
    <subcellularLocation>
        <location evidence="1">Cell membrane</location>
        <topology evidence="1">Multi-pass membrane protein</topology>
    </subcellularLocation>
</comment>
<keyword evidence="4 6" id="KW-1133">Transmembrane helix</keyword>